<organism evidence="2 3">
    <name type="scientific">Trichonephila inaurata madagascariensis</name>
    <dbReference type="NCBI Taxonomy" id="2747483"/>
    <lineage>
        <taxon>Eukaryota</taxon>
        <taxon>Metazoa</taxon>
        <taxon>Ecdysozoa</taxon>
        <taxon>Arthropoda</taxon>
        <taxon>Chelicerata</taxon>
        <taxon>Arachnida</taxon>
        <taxon>Araneae</taxon>
        <taxon>Araneomorphae</taxon>
        <taxon>Entelegynae</taxon>
        <taxon>Araneoidea</taxon>
        <taxon>Nephilidae</taxon>
        <taxon>Trichonephila</taxon>
        <taxon>Trichonephila inaurata</taxon>
    </lineage>
</organism>
<name>A0A8X6JM57_9ARAC</name>
<dbReference type="SMART" id="SM00355">
    <property type="entry name" value="ZnF_C2H2"/>
    <property type="match status" value="3"/>
</dbReference>
<reference evidence="2" key="1">
    <citation type="submission" date="2020-08" db="EMBL/GenBank/DDBJ databases">
        <title>Multicomponent nature underlies the extraordinary mechanical properties of spider dragline silk.</title>
        <authorList>
            <person name="Kono N."/>
            <person name="Nakamura H."/>
            <person name="Mori M."/>
            <person name="Yoshida Y."/>
            <person name="Ohtoshi R."/>
            <person name="Malay A.D."/>
            <person name="Moran D.A.P."/>
            <person name="Tomita M."/>
            <person name="Numata K."/>
            <person name="Arakawa K."/>
        </authorList>
    </citation>
    <scope>NUCLEOTIDE SEQUENCE</scope>
</reference>
<evidence type="ECO:0000313" key="2">
    <source>
        <dbReference type="EMBL" id="GFS43281.1"/>
    </source>
</evidence>
<dbReference type="Pfam" id="PF12874">
    <property type="entry name" value="zf-met"/>
    <property type="match status" value="1"/>
</dbReference>
<comment type="caution">
    <text evidence="2">The sequence shown here is derived from an EMBL/GenBank/DDBJ whole genome shotgun (WGS) entry which is preliminary data.</text>
</comment>
<dbReference type="InterPro" id="IPR036236">
    <property type="entry name" value="Znf_C2H2_sf"/>
</dbReference>
<evidence type="ECO:0000259" key="1">
    <source>
        <dbReference type="PROSITE" id="PS00028"/>
    </source>
</evidence>
<feature type="domain" description="C2H2-type" evidence="1">
    <location>
        <begin position="109"/>
        <end position="130"/>
    </location>
</feature>
<dbReference type="EMBL" id="BMAV01025646">
    <property type="protein sequence ID" value="GFS43281.1"/>
    <property type="molecule type" value="Genomic_DNA"/>
</dbReference>
<dbReference type="Gene3D" id="3.30.160.60">
    <property type="entry name" value="Classic Zinc Finger"/>
    <property type="match status" value="1"/>
</dbReference>
<dbReference type="InterPro" id="IPR013087">
    <property type="entry name" value="Znf_C2H2_type"/>
</dbReference>
<keyword evidence="3" id="KW-1185">Reference proteome</keyword>
<feature type="domain" description="C2H2-type" evidence="1">
    <location>
        <begin position="178"/>
        <end position="199"/>
    </location>
</feature>
<dbReference type="PROSITE" id="PS00028">
    <property type="entry name" value="ZINC_FINGER_C2H2_1"/>
    <property type="match status" value="2"/>
</dbReference>
<sequence length="217" mass="24650">MVLSANLVFHTTDILANSEAAIEIPISECTVIQSLKCGLCDYECDSEVLLEQHKQAYHQTVMTIVTNPDSDVHTQTGNIIFETNDILKNFEAVVEGLAPERIRTQPFKCDLCDIVCDSALILEQHRQIYHQTIVPNSDNDMHTDFENLIFQTNDNLVNSESAVEGPPPECTGIQSFRCDLCDYECDSEVLLEQHKQMYHQTFEIIHINPDRTSYLVI</sequence>
<protein>
    <submittedName>
        <fullName evidence="2">Zinc finger protein</fullName>
    </submittedName>
</protein>
<evidence type="ECO:0000313" key="3">
    <source>
        <dbReference type="Proteomes" id="UP000886998"/>
    </source>
</evidence>
<accession>A0A8X6JM57</accession>
<dbReference type="OrthoDB" id="434647at2759"/>
<dbReference type="Proteomes" id="UP000886998">
    <property type="component" value="Unassembled WGS sequence"/>
</dbReference>
<dbReference type="SUPFAM" id="SSF57667">
    <property type="entry name" value="beta-beta-alpha zinc fingers"/>
    <property type="match status" value="1"/>
</dbReference>
<proteinExistence type="predicted"/>
<gene>
    <name evidence="2" type="primary">NCL1_55232</name>
    <name evidence="2" type="ORF">TNIN_2341</name>
</gene>
<dbReference type="AlphaFoldDB" id="A0A8X6JM57"/>